<evidence type="ECO:0000313" key="2">
    <source>
        <dbReference type="EMBL" id="NDV62467.1"/>
    </source>
</evidence>
<evidence type="ECO:0000256" key="1">
    <source>
        <dbReference type="SAM" id="Phobius"/>
    </source>
</evidence>
<keyword evidence="1" id="KW-1133">Transmembrane helix</keyword>
<protein>
    <submittedName>
        <fullName evidence="2">Uncharacterized protein</fullName>
    </submittedName>
</protein>
<dbReference type="AlphaFoldDB" id="A0A6B2M307"/>
<feature type="transmembrane region" description="Helical" evidence="1">
    <location>
        <begin position="20"/>
        <end position="39"/>
    </location>
</feature>
<keyword evidence="1" id="KW-0472">Membrane</keyword>
<sequence>MSKNLKSRRRSRSRRQKEPWIAKASILLLLVNGFIWAGLRSLDIVLLSFLSMAVAFGGWLFGRAAGKYIRRRHGSLGGESMAQIGYWGNLVAFIATFLLFSYSLAMGVLRGDFL</sequence>
<keyword evidence="1" id="KW-0812">Transmembrane</keyword>
<name>A0A6B2M307_9BACT</name>
<organism evidence="2 3">
    <name type="scientific">Oceanipulchritudo coccoides</name>
    <dbReference type="NCBI Taxonomy" id="2706888"/>
    <lineage>
        <taxon>Bacteria</taxon>
        <taxon>Pseudomonadati</taxon>
        <taxon>Verrucomicrobiota</taxon>
        <taxon>Opitutia</taxon>
        <taxon>Puniceicoccales</taxon>
        <taxon>Oceanipulchritudinaceae</taxon>
        <taxon>Oceanipulchritudo</taxon>
    </lineage>
</organism>
<feature type="transmembrane region" description="Helical" evidence="1">
    <location>
        <begin position="45"/>
        <end position="65"/>
    </location>
</feature>
<dbReference type="EMBL" id="JAAGNX010000002">
    <property type="protein sequence ID" value="NDV62467.1"/>
    <property type="molecule type" value="Genomic_DNA"/>
</dbReference>
<accession>A0A6B2M307</accession>
<keyword evidence="3" id="KW-1185">Reference proteome</keyword>
<proteinExistence type="predicted"/>
<evidence type="ECO:0000313" key="3">
    <source>
        <dbReference type="Proteomes" id="UP000478417"/>
    </source>
</evidence>
<reference evidence="2 3" key="1">
    <citation type="submission" date="2020-02" db="EMBL/GenBank/DDBJ databases">
        <title>Albibacoteraceae fam. nov., the first described family within the subdivision 4 Verrucomicrobia.</title>
        <authorList>
            <person name="Xi F."/>
        </authorList>
    </citation>
    <scope>NUCLEOTIDE SEQUENCE [LARGE SCALE GENOMIC DNA]</scope>
    <source>
        <strain evidence="2 3">CK1056</strain>
    </source>
</reference>
<dbReference type="Proteomes" id="UP000478417">
    <property type="component" value="Unassembled WGS sequence"/>
</dbReference>
<gene>
    <name evidence="2" type="ORF">G0Q06_08400</name>
</gene>
<feature type="transmembrane region" description="Helical" evidence="1">
    <location>
        <begin position="86"/>
        <end position="109"/>
    </location>
</feature>
<dbReference type="RefSeq" id="WP_163964383.1">
    <property type="nucleotide sequence ID" value="NZ_JAAGNX010000002.1"/>
</dbReference>
<comment type="caution">
    <text evidence="2">The sequence shown here is derived from an EMBL/GenBank/DDBJ whole genome shotgun (WGS) entry which is preliminary data.</text>
</comment>